<keyword evidence="1" id="KW-0472">Membrane</keyword>
<accession>A0AAF0J225</accession>
<organism evidence="2 3">
    <name type="scientific">Malassezia nana</name>
    <dbReference type="NCBI Taxonomy" id="180528"/>
    <lineage>
        <taxon>Eukaryota</taxon>
        <taxon>Fungi</taxon>
        <taxon>Dikarya</taxon>
        <taxon>Basidiomycota</taxon>
        <taxon>Ustilaginomycotina</taxon>
        <taxon>Malasseziomycetes</taxon>
        <taxon>Malasseziales</taxon>
        <taxon>Malasseziaceae</taxon>
        <taxon>Malassezia</taxon>
    </lineage>
</organism>
<proteinExistence type="predicted"/>
<evidence type="ECO:0000256" key="1">
    <source>
        <dbReference type="SAM" id="Phobius"/>
    </source>
</evidence>
<evidence type="ECO:0000313" key="2">
    <source>
        <dbReference type="EMBL" id="WFD26661.1"/>
    </source>
</evidence>
<feature type="transmembrane region" description="Helical" evidence="1">
    <location>
        <begin position="27"/>
        <end position="48"/>
    </location>
</feature>
<keyword evidence="1" id="KW-0812">Transmembrane</keyword>
<dbReference type="AlphaFoldDB" id="A0AAF0J225"/>
<dbReference type="Proteomes" id="UP001213623">
    <property type="component" value="Chromosome 3"/>
</dbReference>
<keyword evidence="3" id="KW-1185">Reference proteome</keyword>
<gene>
    <name evidence="2" type="ORF">MNAN1_001644</name>
</gene>
<reference evidence="2" key="1">
    <citation type="submission" date="2023-03" db="EMBL/GenBank/DDBJ databases">
        <title>Mating type loci evolution in Malassezia.</title>
        <authorList>
            <person name="Coelho M.A."/>
        </authorList>
    </citation>
    <scope>NUCLEOTIDE SEQUENCE</scope>
    <source>
        <strain evidence="2">CBS 9557</strain>
    </source>
</reference>
<keyword evidence="1" id="KW-1133">Transmembrane helix</keyword>
<name>A0AAF0J225_9BASI</name>
<sequence>MDSYYIMLPSEFREAILRHPALKNSQWTMALLATATVVTSAMAFYYYANYNGYETNISQFISFLNAQEFGWALFSSSMLHQDDSEDEPYDDDDEHVDADLMDGYETSMRNGSLSVRLVSTDPTSELSRTPIHLDLCKGKTSRDHLAEKETGNGVDADKLFEALKQETNRASYCKALGRKVTFKEPDWAPPLPSSSAPTSPAEEFGKDIFMQTLPAVPAEELNDGTAFWFERFTRATAAGGKHWDFRFRKNEPAEHFNSDIFDELLKHENKRVEEQNLSPSLSYSSLNSSFASAITTSFDPGALRLERSASTPECWSPGTVLAKRKLDHI</sequence>
<evidence type="ECO:0000313" key="3">
    <source>
        <dbReference type="Proteomes" id="UP001213623"/>
    </source>
</evidence>
<protein>
    <recommendedName>
        <fullName evidence="4">Transmembrane protein</fullName>
    </recommendedName>
</protein>
<evidence type="ECO:0008006" key="4">
    <source>
        <dbReference type="Google" id="ProtNLM"/>
    </source>
</evidence>
<dbReference type="EMBL" id="CP119894">
    <property type="protein sequence ID" value="WFD26661.1"/>
    <property type="molecule type" value="Genomic_DNA"/>
</dbReference>